<dbReference type="Gene3D" id="3.60.21.10">
    <property type="match status" value="1"/>
</dbReference>
<gene>
    <name evidence="3" type="ORF">Daus18300_004277</name>
</gene>
<comment type="caution">
    <text evidence="3">The sequence shown here is derived from an EMBL/GenBank/DDBJ whole genome shotgun (WGS) entry which is preliminary data.</text>
</comment>
<evidence type="ECO:0000313" key="4">
    <source>
        <dbReference type="Proteomes" id="UP001583177"/>
    </source>
</evidence>
<proteinExistence type="predicted"/>
<dbReference type="InterPro" id="IPR051693">
    <property type="entry name" value="UPF0046_metallophosphoest"/>
</dbReference>
<dbReference type="Proteomes" id="UP001583177">
    <property type="component" value="Unassembled WGS sequence"/>
</dbReference>
<dbReference type="EMBL" id="JAWRVE010000028">
    <property type="protein sequence ID" value="KAL1872731.1"/>
    <property type="molecule type" value="Genomic_DNA"/>
</dbReference>
<evidence type="ECO:0000259" key="2">
    <source>
        <dbReference type="Pfam" id="PF00149"/>
    </source>
</evidence>
<evidence type="ECO:0000313" key="3">
    <source>
        <dbReference type="EMBL" id="KAL1872731.1"/>
    </source>
</evidence>
<feature type="region of interest" description="Disordered" evidence="1">
    <location>
        <begin position="265"/>
        <end position="314"/>
    </location>
</feature>
<dbReference type="InterPro" id="IPR004843">
    <property type="entry name" value="Calcineurin-like_PHP"/>
</dbReference>
<protein>
    <recommendedName>
        <fullName evidence="2">Calcineurin-like phosphoesterase domain-containing protein</fullName>
    </recommendedName>
</protein>
<dbReference type="InterPro" id="IPR029052">
    <property type="entry name" value="Metallo-depent_PP-like"/>
</dbReference>
<feature type="domain" description="Calcineurin-like phosphoesterase" evidence="2">
    <location>
        <begin position="19"/>
        <end position="238"/>
    </location>
</feature>
<dbReference type="PANTHER" id="PTHR12905:SF16">
    <property type="entry name" value="SER_THR PROTEIN PHOSPHATASE FAMILY PROTEIN (AFU_ORTHOLOGUE AFUA_1G06000)"/>
    <property type="match status" value="1"/>
</dbReference>
<reference evidence="3 4" key="1">
    <citation type="journal article" date="2024" name="IMA Fungus">
        <title>IMA Genome - F19 : A genome assembly and annotation guide to empower mycologists, including annotated draft genome sequences of Ceratocystis pirilliformis, Diaporthe australafricana, Fusarium ophioides, Paecilomyces lecythidis, and Sporothrix stenoceras.</title>
        <authorList>
            <person name="Aylward J."/>
            <person name="Wilson A.M."/>
            <person name="Visagie C.M."/>
            <person name="Spraker J."/>
            <person name="Barnes I."/>
            <person name="Buitendag C."/>
            <person name="Ceriani C."/>
            <person name="Del Mar Angel L."/>
            <person name="du Plessis D."/>
            <person name="Fuchs T."/>
            <person name="Gasser K."/>
            <person name="Kramer D."/>
            <person name="Li W."/>
            <person name="Munsamy K."/>
            <person name="Piso A."/>
            <person name="Price J.L."/>
            <person name="Sonnekus B."/>
            <person name="Thomas C."/>
            <person name="van der Nest A."/>
            <person name="van Dijk A."/>
            <person name="van Heerden A."/>
            <person name="van Vuuren N."/>
            <person name="Yilmaz N."/>
            <person name="Duong T.A."/>
            <person name="van der Merwe N.A."/>
            <person name="Wingfield M.J."/>
            <person name="Wingfield B.D."/>
        </authorList>
    </citation>
    <scope>NUCLEOTIDE SEQUENCE [LARGE SCALE GENOMIC DNA]</scope>
    <source>
        <strain evidence="3 4">CMW 18300</strain>
    </source>
</reference>
<dbReference type="CDD" id="cd07379">
    <property type="entry name" value="MPP_239FB"/>
    <property type="match status" value="1"/>
</dbReference>
<accession>A0ABR3X9W2</accession>
<feature type="compositionally biased region" description="Basic and acidic residues" evidence="1">
    <location>
        <begin position="265"/>
        <end position="274"/>
    </location>
</feature>
<dbReference type="Pfam" id="PF00149">
    <property type="entry name" value="Metallophos"/>
    <property type="match status" value="1"/>
</dbReference>
<dbReference type="SUPFAM" id="SSF56300">
    <property type="entry name" value="Metallo-dependent phosphatases"/>
    <property type="match status" value="1"/>
</dbReference>
<keyword evidence="4" id="KW-1185">Reference proteome</keyword>
<organism evidence="3 4">
    <name type="scientific">Diaporthe australafricana</name>
    <dbReference type="NCBI Taxonomy" id="127596"/>
    <lineage>
        <taxon>Eukaryota</taxon>
        <taxon>Fungi</taxon>
        <taxon>Dikarya</taxon>
        <taxon>Ascomycota</taxon>
        <taxon>Pezizomycotina</taxon>
        <taxon>Sordariomycetes</taxon>
        <taxon>Sordariomycetidae</taxon>
        <taxon>Diaporthales</taxon>
        <taxon>Diaporthaceae</taxon>
        <taxon>Diaporthe</taxon>
    </lineage>
</organism>
<evidence type="ECO:0000256" key="1">
    <source>
        <dbReference type="SAM" id="MobiDB-lite"/>
    </source>
</evidence>
<name>A0ABR3X9W2_9PEZI</name>
<sequence length="392" mass="42773">MASLPNDQAQRQPRFRRTRFVCISDTHNQTLKLPKGDVLIHAGDLTNQGSFSELSKTTEWLEKADFEAKIVIAGNHDVTLDKDFYAEHGSYFHNQLPQSPDACLKLLTSSPSITYLNHSSVTVILDKNPSLRSSFTVFGSPYSPKDGMWAFGYDRADTNHSTPSSSKVTAEFSSPNLPEAGHLWSAIPLNTDIVVTHTPPYTHCDEAVSKRRALGCEDLRRALWRVRPKLAVCGHVHEGRGAERIRWDIHGASAAPYTELGVERCEDPGARPDNNKISLVDLTSRRGRRPLENDGSTAGQEWPANSHGQGGACEHSADATATALPGFGTRGVGGNPDVSARCDREALCGRMGRGETCVVNCAIAATNWPHSGGKRFNKPIVVDLDLPVLEVD</sequence>
<dbReference type="PANTHER" id="PTHR12905">
    <property type="entry name" value="METALLOPHOSPHOESTERASE"/>
    <property type="match status" value="1"/>
</dbReference>